<dbReference type="Pfam" id="PF02949">
    <property type="entry name" value="7tm_6"/>
    <property type="match status" value="1"/>
</dbReference>
<feature type="transmembrane region" description="Helical" evidence="10">
    <location>
        <begin position="12"/>
        <end position="34"/>
    </location>
</feature>
<sequence>MAIMDIANQFEELFNILVLMIFFATLFILCFVMYHASLFDLLSIRAAQDFSYVTLVAIQVFLYCYWGNEVRLESEEIANACWQVDFVGIDVQFQKSLVLMIRRCQKPIVLTAGKFTKLSLETYVWVRLS</sequence>
<keyword evidence="2" id="KW-1003">Cell membrane</keyword>
<evidence type="ECO:0000256" key="1">
    <source>
        <dbReference type="ARBA" id="ARBA00004651"/>
    </source>
</evidence>
<comment type="caution">
    <text evidence="11">The sequence shown here is derived from an EMBL/GenBank/DDBJ whole genome shotgun (WGS) entry which is preliminary data.</text>
</comment>
<keyword evidence="3" id="KW-0716">Sensory transduction</keyword>
<dbReference type="GO" id="GO:0007165">
    <property type="term" value="P:signal transduction"/>
    <property type="evidence" value="ECO:0007669"/>
    <property type="project" value="UniProtKB-KW"/>
</dbReference>
<dbReference type="EMBL" id="LJIG01022856">
    <property type="protein sequence ID" value="KRT78370.1"/>
    <property type="molecule type" value="Genomic_DNA"/>
</dbReference>
<feature type="transmembrane region" description="Helical" evidence="10">
    <location>
        <begin position="46"/>
        <end position="66"/>
    </location>
</feature>
<evidence type="ECO:0000256" key="4">
    <source>
        <dbReference type="ARBA" id="ARBA00022692"/>
    </source>
</evidence>
<keyword evidence="5" id="KW-0552">Olfaction</keyword>
<evidence type="ECO:0000313" key="12">
    <source>
        <dbReference type="Proteomes" id="UP000051574"/>
    </source>
</evidence>
<evidence type="ECO:0000256" key="10">
    <source>
        <dbReference type="SAM" id="Phobius"/>
    </source>
</evidence>
<dbReference type="GO" id="GO:0004984">
    <property type="term" value="F:olfactory receptor activity"/>
    <property type="evidence" value="ECO:0007669"/>
    <property type="project" value="InterPro"/>
</dbReference>
<keyword evidence="6 10" id="KW-1133">Transmembrane helix</keyword>
<evidence type="ECO:0000256" key="2">
    <source>
        <dbReference type="ARBA" id="ARBA00022475"/>
    </source>
</evidence>
<protein>
    <submittedName>
        <fullName evidence="11">Uncharacterized protein</fullName>
    </submittedName>
</protein>
<keyword evidence="12" id="KW-1185">Reference proteome</keyword>
<dbReference type="GO" id="GO:0005886">
    <property type="term" value="C:plasma membrane"/>
    <property type="evidence" value="ECO:0007669"/>
    <property type="project" value="UniProtKB-SubCell"/>
</dbReference>
<evidence type="ECO:0000256" key="3">
    <source>
        <dbReference type="ARBA" id="ARBA00022606"/>
    </source>
</evidence>
<keyword evidence="8" id="KW-0675">Receptor</keyword>
<proteinExistence type="predicted"/>
<dbReference type="InterPro" id="IPR004117">
    <property type="entry name" value="7tm6_olfct_rcpt"/>
</dbReference>
<keyword evidence="4 10" id="KW-0812">Transmembrane</keyword>
<accession>A0A0T6ATE2</accession>
<dbReference type="PANTHER" id="PTHR21137">
    <property type="entry name" value="ODORANT RECEPTOR"/>
    <property type="match status" value="1"/>
</dbReference>
<dbReference type="PANTHER" id="PTHR21137:SF35">
    <property type="entry name" value="ODORANT RECEPTOR 19A-RELATED"/>
    <property type="match status" value="1"/>
</dbReference>
<evidence type="ECO:0000256" key="6">
    <source>
        <dbReference type="ARBA" id="ARBA00022989"/>
    </source>
</evidence>
<name>A0A0T6ATE2_9SCAR</name>
<gene>
    <name evidence="11" type="ORF">AMK59_7488</name>
</gene>
<keyword evidence="7 10" id="KW-0472">Membrane</keyword>
<organism evidence="11 12">
    <name type="scientific">Oryctes borbonicus</name>
    <dbReference type="NCBI Taxonomy" id="1629725"/>
    <lineage>
        <taxon>Eukaryota</taxon>
        <taxon>Metazoa</taxon>
        <taxon>Ecdysozoa</taxon>
        <taxon>Arthropoda</taxon>
        <taxon>Hexapoda</taxon>
        <taxon>Insecta</taxon>
        <taxon>Pterygota</taxon>
        <taxon>Neoptera</taxon>
        <taxon>Endopterygota</taxon>
        <taxon>Coleoptera</taxon>
        <taxon>Polyphaga</taxon>
        <taxon>Scarabaeiformia</taxon>
        <taxon>Scarabaeidae</taxon>
        <taxon>Dynastinae</taxon>
        <taxon>Oryctes</taxon>
    </lineage>
</organism>
<dbReference type="AlphaFoldDB" id="A0A0T6ATE2"/>
<dbReference type="GO" id="GO:0005549">
    <property type="term" value="F:odorant binding"/>
    <property type="evidence" value="ECO:0007669"/>
    <property type="project" value="InterPro"/>
</dbReference>
<dbReference type="OrthoDB" id="8196465at2759"/>
<evidence type="ECO:0000256" key="9">
    <source>
        <dbReference type="ARBA" id="ARBA00023224"/>
    </source>
</evidence>
<evidence type="ECO:0000313" key="11">
    <source>
        <dbReference type="EMBL" id="KRT78370.1"/>
    </source>
</evidence>
<evidence type="ECO:0000256" key="8">
    <source>
        <dbReference type="ARBA" id="ARBA00023170"/>
    </source>
</evidence>
<comment type="subcellular location">
    <subcellularLocation>
        <location evidence="1">Cell membrane</location>
        <topology evidence="1">Multi-pass membrane protein</topology>
    </subcellularLocation>
</comment>
<reference evidence="11 12" key="1">
    <citation type="submission" date="2015-09" db="EMBL/GenBank/DDBJ databases">
        <title>Draft genome of the scarab beetle Oryctes borbonicus.</title>
        <authorList>
            <person name="Meyer J.M."/>
            <person name="Markov G.V."/>
            <person name="Baskaran P."/>
            <person name="Herrmann M."/>
            <person name="Sommer R.J."/>
            <person name="Roedelsperger C."/>
        </authorList>
    </citation>
    <scope>NUCLEOTIDE SEQUENCE [LARGE SCALE GENOMIC DNA]</scope>
    <source>
        <strain evidence="11">OB123</strain>
        <tissue evidence="11">Whole animal</tissue>
    </source>
</reference>
<dbReference type="Proteomes" id="UP000051574">
    <property type="component" value="Unassembled WGS sequence"/>
</dbReference>
<evidence type="ECO:0000256" key="7">
    <source>
        <dbReference type="ARBA" id="ARBA00023136"/>
    </source>
</evidence>
<evidence type="ECO:0000256" key="5">
    <source>
        <dbReference type="ARBA" id="ARBA00022725"/>
    </source>
</evidence>
<keyword evidence="9" id="KW-0807">Transducer</keyword>